<gene>
    <name evidence="1" type="ORF">AFUS01_LOCUS16390</name>
</gene>
<evidence type="ECO:0000313" key="2">
    <source>
        <dbReference type="Proteomes" id="UP000708208"/>
    </source>
</evidence>
<dbReference type="EMBL" id="CAJVCH010150260">
    <property type="protein sequence ID" value="CAG7727554.1"/>
    <property type="molecule type" value="Genomic_DNA"/>
</dbReference>
<dbReference type="AlphaFoldDB" id="A0A8J2K0J6"/>
<keyword evidence="2" id="KW-1185">Reference proteome</keyword>
<name>A0A8J2K0J6_9HEXA</name>
<protein>
    <submittedName>
        <fullName evidence="1">Uncharacterized protein</fullName>
    </submittedName>
</protein>
<sequence length="36" mass="4261">MTWAYRRWGGPRNAKTGNKNCYWDLHVISPKLTLII</sequence>
<organism evidence="1 2">
    <name type="scientific">Allacma fusca</name>
    <dbReference type="NCBI Taxonomy" id="39272"/>
    <lineage>
        <taxon>Eukaryota</taxon>
        <taxon>Metazoa</taxon>
        <taxon>Ecdysozoa</taxon>
        <taxon>Arthropoda</taxon>
        <taxon>Hexapoda</taxon>
        <taxon>Collembola</taxon>
        <taxon>Symphypleona</taxon>
        <taxon>Sminthuridae</taxon>
        <taxon>Allacma</taxon>
    </lineage>
</organism>
<evidence type="ECO:0000313" key="1">
    <source>
        <dbReference type="EMBL" id="CAG7727554.1"/>
    </source>
</evidence>
<reference evidence="1" key="1">
    <citation type="submission" date="2021-06" db="EMBL/GenBank/DDBJ databases">
        <authorList>
            <person name="Hodson N. C."/>
            <person name="Mongue J. A."/>
            <person name="Jaron S. K."/>
        </authorList>
    </citation>
    <scope>NUCLEOTIDE SEQUENCE</scope>
</reference>
<comment type="caution">
    <text evidence="1">The sequence shown here is derived from an EMBL/GenBank/DDBJ whole genome shotgun (WGS) entry which is preliminary data.</text>
</comment>
<feature type="non-terminal residue" evidence="1">
    <location>
        <position position="1"/>
    </location>
</feature>
<accession>A0A8J2K0J6</accession>
<proteinExistence type="predicted"/>
<dbReference type="Proteomes" id="UP000708208">
    <property type="component" value="Unassembled WGS sequence"/>
</dbReference>